<keyword evidence="1" id="KW-0282">Flagellum</keyword>
<keyword evidence="1" id="KW-0969">Cilium</keyword>
<dbReference type="Pfam" id="PF01312">
    <property type="entry name" value="Bac_export_2"/>
    <property type="match status" value="1"/>
</dbReference>
<reference evidence="1 2" key="1">
    <citation type="submission" date="2016-10" db="EMBL/GenBank/DDBJ databases">
        <authorList>
            <person name="de Groot N.N."/>
        </authorList>
    </citation>
    <scope>NUCLEOTIDE SEQUENCE [LARGE SCALE GENOMIC DNA]</scope>
    <source>
        <strain evidence="1 2">DSM 21650</strain>
    </source>
</reference>
<dbReference type="GO" id="GO:0005886">
    <property type="term" value="C:plasma membrane"/>
    <property type="evidence" value="ECO:0007669"/>
    <property type="project" value="TreeGrafter"/>
</dbReference>
<dbReference type="EMBL" id="FNQE01000015">
    <property type="protein sequence ID" value="SDZ02480.1"/>
    <property type="molecule type" value="Genomic_DNA"/>
</dbReference>
<dbReference type="SUPFAM" id="SSF160544">
    <property type="entry name" value="EscU C-terminal domain-like"/>
    <property type="match status" value="1"/>
</dbReference>
<dbReference type="PANTHER" id="PTHR30531">
    <property type="entry name" value="FLAGELLAR BIOSYNTHETIC PROTEIN FLHB"/>
    <property type="match status" value="1"/>
</dbReference>
<sequence>MKTLDKKKDKKMAVALQYDSDIKDAPFVVAKGKGIIADNIIEEGIKEGIKIIEDKNLVHSLINLEITQEIPEELYAAVAQIISFIYGLDNEREKYYE</sequence>
<keyword evidence="2" id="KW-1185">Reference proteome</keyword>
<dbReference type="Gene3D" id="3.40.1690.10">
    <property type="entry name" value="secretion proteins EscU"/>
    <property type="match status" value="1"/>
</dbReference>
<dbReference type="PANTHER" id="PTHR30531:SF12">
    <property type="entry name" value="FLAGELLAR BIOSYNTHETIC PROTEIN FLHB"/>
    <property type="match status" value="1"/>
</dbReference>
<dbReference type="GO" id="GO:0009306">
    <property type="term" value="P:protein secretion"/>
    <property type="evidence" value="ECO:0007669"/>
    <property type="project" value="InterPro"/>
</dbReference>
<name>A0A1H3PNF7_9FIRM</name>
<dbReference type="InterPro" id="IPR029025">
    <property type="entry name" value="T3SS_substrate_exporter_C"/>
</dbReference>
<dbReference type="AlphaFoldDB" id="A0A1H3PNF7"/>
<evidence type="ECO:0000313" key="1">
    <source>
        <dbReference type="EMBL" id="SDZ02480.1"/>
    </source>
</evidence>
<organism evidence="1 2">
    <name type="scientific">Proteiniborus ethanoligenes</name>
    <dbReference type="NCBI Taxonomy" id="415015"/>
    <lineage>
        <taxon>Bacteria</taxon>
        <taxon>Bacillati</taxon>
        <taxon>Bacillota</taxon>
        <taxon>Clostridia</taxon>
        <taxon>Eubacteriales</taxon>
        <taxon>Proteiniborus</taxon>
    </lineage>
</organism>
<dbReference type="Proteomes" id="UP000198625">
    <property type="component" value="Unassembled WGS sequence"/>
</dbReference>
<accession>A0A1H3PNF7</accession>
<gene>
    <name evidence="1" type="ORF">SAMN05660462_01574</name>
</gene>
<evidence type="ECO:0000313" key="2">
    <source>
        <dbReference type="Proteomes" id="UP000198625"/>
    </source>
</evidence>
<dbReference type="STRING" id="415015.SAMN05660462_01574"/>
<dbReference type="InterPro" id="IPR006135">
    <property type="entry name" value="T3SS_substrate_exporter"/>
</dbReference>
<keyword evidence="1" id="KW-0966">Cell projection</keyword>
<proteinExistence type="predicted"/>
<protein>
    <submittedName>
        <fullName evidence="1">Flagellar biosynthesis protein</fullName>
    </submittedName>
</protein>